<reference evidence="3" key="1">
    <citation type="submission" date="2020-06" db="EMBL/GenBank/DDBJ databases">
        <title>Draft genomic sequecing of Geomonas sp. Red736.</title>
        <authorList>
            <person name="Itoh H."/>
            <person name="Xu Z.X."/>
            <person name="Ushijima N."/>
            <person name="Masuda Y."/>
            <person name="Shiratori Y."/>
            <person name="Senoo K."/>
        </authorList>
    </citation>
    <scope>NUCLEOTIDE SEQUENCE [LARGE SCALE GENOMIC DNA]</scope>
    <source>
        <strain evidence="3">Red736</strain>
    </source>
</reference>
<evidence type="ECO:0000313" key="4">
    <source>
        <dbReference type="Proteomes" id="UP000831485"/>
    </source>
</evidence>
<reference evidence="2" key="3">
    <citation type="submission" date="2022-04" db="EMBL/GenBank/DDBJ databases">
        <authorList>
            <person name="Liu G."/>
        </authorList>
    </citation>
    <scope>NUCLEOTIDE SEQUENCE</scope>
    <source>
        <strain evidence="2">RG22</strain>
    </source>
</reference>
<gene>
    <name evidence="1" type="ORF">GMPD_22550</name>
    <name evidence="2" type="ORF">M1B72_12920</name>
</gene>
<dbReference type="EMBL" id="CP096574">
    <property type="protein sequence ID" value="UPU34353.1"/>
    <property type="molecule type" value="Genomic_DNA"/>
</dbReference>
<name>A0A6V8MVY4_9BACT</name>
<reference evidence="1" key="2">
    <citation type="journal article" date="2021" name="Int. J. Syst. Evol. Microbiol.">
        <title>Geomonas silvestris sp. nov., Geomonas paludis sp. nov. and Geomonas limicola sp. nov., isolated from terrestrial environments, and emended description of the genus Geomonas.</title>
        <authorList>
            <person name="Itoh H."/>
            <person name="Xu Z."/>
            <person name="Masuda Y."/>
            <person name="Ushijima N."/>
            <person name="Hayakawa C."/>
            <person name="Shiratori Y."/>
            <person name="Senoo K."/>
        </authorList>
    </citation>
    <scope>NUCLEOTIDE SEQUENCE</scope>
    <source>
        <strain evidence="1">Red736</strain>
    </source>
</reference>
<organism evidence="1 3">
    <name type="scientific">Geomonas paludis</name>
    <dbReference type="NCBI Taxonomy" id="2740185"/>
    <lineage>
        <taxon>Bacteria</taxon>
        <taxon>Pseudomonadati</taxon>
        <taxon>Thermodesulfobacteriota</taxon>
        <taxon>Desulfuromonadia</taxon>
        <taxon>Geobacterales</taxon>
        <taxon>Geobacteraceae</taxon>
        <taxon>Geomonas</taxon>
    </lineage>
</organism>
<evidence type="ECO:0000313" key="3">
    <source>
        <dbReference type="Proteomes" id="UP000568888"/>
    </source>
</evidence>
<evidence type="ECO:0000313" key="1">
    <source>
        <dbReference type="EMBL" id="GFO64336.1"/>
    </source>
</evidence>
<dbReference type="AlphaFoldDB" id="A0A6V8MVY4"/>
<evidence type="ECO:0000313" key="2">
    <source>
        <dbReference type="EMBL" id="UPU34353.1"/>
    </source>
</evidence>
<dbReference type="Proteomes" id="UP000568888">
    <property type="component" value="Unassembled WGS sequence"/>
</dbReference>
<dbReference type="RefSeq" id="WP_183347295.1">
    <property type="nucleotide sequence ID" value="NZ_BLXY01000003.1"/>
</dbReference>
<proteinExistence type="predicted"/>
<sequence length="209" mass="23306">MSMLYLWHPSVSADGTVVDFILTRGDSDQVGGGSERFVSALIGALDIGAEPLKWGIKPYRCNYYSEYWEEEGWESKWDFIWRVTIHFRVQVAIQPLKLGYLGIDDIDDYSPEVESYKFEPFSCLAVGVFDSENKAKETARKVITDKELTAARREVQAADPVVQVVRVTDGAFHLRAALGSGDDKFFLGGYPELVLSFLQASGAVIHAQA</sequence>
<dbReference type="EMBL" id="BLXY01000003">
    <property type="protein sequence ID" value="GFO64336.1"/>
    <property type="molecule type" value="Genomic_DNA"/>
</dbReference>
<protein>
    <submittedName>
        <fullName evidence="1">Uncharacterized protein</fullName>
    </submittedName>
</protein>
<accession>A0A6V8MVY4</accession>
<keyword evidence="4" id="KW-1185">Reference proteome</keyword>
<dbReference type="Proteomes" id="UP000831485">
    <property type="component" value="Chromosome"/>
</dbReference>